<evidence type="ECO:0000259" key="1">
    <source>
        <dbReference type="Pfam" id="PF00296"/>
    </source>
</evidence>
<dbReference type="InterPro" id="IPR050766">
    <property type="entry name" value="Bact_Lucif_Oxidored"/>
</dbReference>
<protein>
    <submittedName>
        <fullName evidence="2">LLM class flavin-dependent oxidoreductase</fullName>
        <ecNumber evidence="2">1.-.-.-</ecNumber>
    </submittedName>
</protein>
<keyword evidence="2" id="KW-0560">Oxidoreductase</keyword>
<accession>A0ABY8HA92</accession>
<dbReference type="InterPro" id="IPR011251">
    <property type="entry name" value="Luciferase-like_dom"/>
</dbReference>
<feature type="domain" description="Luciferase-like" evidence="1">
    <location>
        <begin position="19"/>
        <end position="265"/>
    </location>
</feature>
<dbReference type="InterPro" id="IPR036661">
    <property type="entry name" value="Luciferase-like_sf"/>
</dbReference>
<evidence type="ECO:0000313" key="2">
    <source>
        <dbReference type="EMBL" id="WFP17507.1"/>
    </source>
</evidence>
<dbReference type="SUPFAM" id="SSF51679">
    <property type="entry name" value="Bacterial luciferase-like"/>
    <property type="match status" value="1"/>
</dbReference>
<dbReference type="PANTHER" id="PTHR30137:SF15">
    <property type="entry name" value="BLL6902 PROTEIN"/>
    <property type="match status" value="1"/>
</dbReference>
<dbReference type="GO" id="GO:0016491">
    <property type="term" value="F:oxidoreductase activity"/>
    <property type="evidence" value="ECO:0007669"/>
    <property type="project" value="UniProtKB-KW"/>
</dbReference>
<evidence type="ECO:0000313" key="3">
    <source>
        <dbReference type="Proteomes" id="UP001219037"/>
    </source>
</evidence>
<dbReference type="EC" id="1.-.-.-" evidence="2"/>
<keyword evidence="3" id="KW-1185">Reference proteome</keyword>
<dbReference type="Gene3D" id="3.20.20.30">
    <property type="entry name" value="Luciferase-like domain"/>
    <property type="match status" value="1"/>
</dbReference>
<proteinExistence type="predicted"/>
<reference evidence="2 3" key="1">
    <citation type="submission" date="2023-04" db="EMBL/GenBank/DDBJ databases">
        <title>Funneling lignin-derived compounds into biodiesel using alkali-halophilic Citricoccus sp. P2.</title>
        <authorList>
            <person name="Luo C.-B."/>
        </authorList>
    </citation>
    <scope>NUCLEOTIDE SEQUENCE [LARGE SCALE GENOMIC DNA]</scope>
    <source>
        <strain evidence="2 3">P2</strain>
    </source>
</reference>
<dbReference type="PANTHER" id="PTHR30137">
    <property type="entry name" value="LUCIFERASE-LIKE MONOOXYGENASE"/>
    <property type="match status" value="1"/>
</dbReference>
<sequence>MTETTKKLGFLNFGHWKHAPGSRSPDAAATLHDQIEMTVAAEEVGLDGAWIRSHHFQDMLSAPFPTLAAMAARTSTIHLGTGVIDLRYENPLYFAEEAATTDLIAGGRLELGVSRGSPEAARDGQHQFGYDLEPGQTWNQVAQQRGQRIREALSGAPVAHADPSSGWAPHGAERLNVQPQAPGLLNRLWWGSGSTSSGIVAGQQGYNLLSSTLLLQDDGRPFHVQQADQIARYLEAYTESGLTTGGATAVTRSMFPIRSAEDEMRFSRRRELSDSAGYLDGSPARSGPTYTGTVEQLAEMLSQDEAVQAADWVLFANPNQLGVEFNRHLFEGWVEVFRLLGWK</sequence>
<organism evidence="2 3">
    <name type="scientific">Citricoccus muralis</name>
    <dbReference type="NCBI Taxonomy" id="169134"/>
    <lineage>
        <taxon>Bacteria</taxon>
        <taxon>Bacillati</taxon>
        <taxon>Actinomycetota</taxon>
        <taxon>Actinomycetes</taxon>
        <taxon>Micrococcales</taxon>
        <taxon>Micrococcaceae</taxon>
        <taxon>Citricoccus</taxon>
    </lineage>
</organism>
<dbReference type="RefSeq" id="WP_278159072.1">
    <property type="nucleotide sequence ID" value="NZ_CP121252.1"/>
</dbReference>
<gene>
    <name evidence="2" type="ORF">P8192_05205</name>
</gene>
<dbReference type="Proteomes" id="UP001219037">
    <property type="component" value="Chromosome"/>
</dbReference>
<dbReference type="Pfam" id="PF00296">
    <property type="entry name" value="Bac_luciferase"/>
    <property type="match status" value="1"/>
</dbReference>
<name>A0ABY8HA92_9MICC</name>
<dbReference type="EMBL" id="CP121252">
    <property type="protein sequence ID" value="WFP17507.1"/>
    <property type="molecule type" value="Genomic_DNA"/>
</dbReference>